<evidence type="ECO:0000256" key="10">
    <source>
        <dbReference type="SAM" id="SignalP"/>
    </source>
</evidence>
<evidence type="ECO:0000256" key="3">
    <source>
        <dbReference type="ARBA" id="ARBA00022512"/>
    </source>
</evidence>
<organism evidence="11">
    <name type="scientific">Salvia splendens</name>
    <name type="common">Scarlet sage</name>
    <dbReference type="NCBI Taxonomy" id="180675"/>
    <lineage>
        <taxon>Eukaryota</taxon>
        <taxon>Viridiplantae</taxon>
        <taxon>Streptophyta</taxon>
        <taxon>Embryophyta</taxon>
        <taxon>Tracheophyta</taxon>
        <taxon>Spermatophyta</taxon>
        <taxon>Magnoliopsida</taxon>
        <taxon>eudicotyledons</taxon>
        <taxon>Gunneridae</taxon>
        <taxon>Pentapetalae</taxon>
        <taxon>asterids</taxon>
        <taxon>lamiids</taxon>
        <taxon>Lamiales</taxon>
        <taxon>Lamiaceae</taxon>
        <taxon>Nepetoideae</taxon>
        <taxon>Mentheae</taxon>
        <taxon>Salviinae</taxon>
        <taxon>Salvia</taxon>
        <taxon>Salvia subgen. Calosphace</taxon>
        <taxon>core Calosphace</taxon>
    </lineage>
</organism>
<dbReference type="PANTHER" id="PTHR31375">
    <property type="match status" value="1"/>
</dbReference>
<accession>A0A8X8ZJ03</accession>
<keyword evidence="6 9" id="KW-0326">Glycosidase</keyword>
<keyword evidence="4" id="KW-0964">Secreted</keyword>
<dbReference type="InterPro" id="IPR000743">
    <property type="entry name" value="Glyco_hydro_28"/>
</dbReference>
<feature type="signal peptide" evidence="10">
    <location>
        <begin position="1"/>
        <end position="23"/>
    </location>
</feature>
<comment type="caution">
    <text evidence="11">The sequence shown here is derived from an EMBL/GenBank/DDBJ whole genome shotgun (WGS) entry which is preliminary data.</text>
</comment>
<evidence type="ECO:0000256" key="2">
    <source>
        <dbReference type="ARBA" id="ARBA00008834"/>
    </source>
</evidence>
<gene>
    <name evidence="11" type="ORF">SASPL_129931</name>
</gene>
<dbReference type="Proteomes" id="UP000298416">
    <property type="component" value="Unassembled WGS sequence"/>
</dbReference>
<dbReference type="AlphaFoldDB" id="A0A8X8ZJ03"/>
<protein>
    <recommendedName>
        <fullName evidence="13">Polygalacturonase</fullName>
    </recommendedName>
</protein>
<dbReference type="SUPFAM" id="SSF51126">
    <property type="entry name" value="Pectin lyase-like"/>
    <property type="match status" value="1"/>
</dbReference>
<reference evidence="11" key="2">
    <citation type="submission" date="2020-08" db="EMBL/GenBank/DDBJ databases">
        <title>Plant Genome Project.</title>
        <authorList>
            <person name="Zhang R.-G."/>
        </authorList>
    </citation>
    <scope>NUCLEOTIDE SEQUENCE</scope>
    <source>
        <strain evidence="11">Huo1</strain>
        <tissue evidence="11">Leaf</tissue>
    </source>
</reference>
<comment type="similarity">
    <text evidence="2 9">Belongs to the glycosyl hydrolase 28 family.</text>
</comment>
<name>A0A8X8ZJ03_SALSN</name>
<reference evidence="11" key="1">
    <citation type="submission" date="2018-01" db="EMBL/GenBank/DDBJ databases">
        <authorList>
            <person name="Mao J.F."/>
        </authorList>
    </citation>
    <scope>NUCLEOTIDE SEQUENCE</scope>
    <source>
        <strain evidence="11">Huo1</strain>
        <tissue evidence="11">Leaf</tissue>
    </source>
</reference>
<dbReference type="Pfam" id="PF00295">
    <property type="entry name" value="Glyco_hydro_28"/>
    <property type="match status" value="1"/>
</dbReference>
<proteinExistence type="inferred from homology"/>
<dbReference type="InterPro" id="IPR011050">
    <property type="entry name" value="Pectin_lyase_fold/virulence"/>
</dbReference>
<keyword evidence="12" id="KW-1185">Reference proteome</keyword>
<feature type="chain" id="PRO_5036450583" description="Polygalacturonase" evidence="10">
    <location>
        <begin position="24"/>
        <end position="388"/>
    </location>
</feature>
<evidence type="ECO:0000256" key="6">
    <source>
        <dbReference type="ARBA" id="ARBA00023295"/>
    </source>
</evidence>
<dbReference type="GO" id="GO:0071555">
    <property type="term" value="P:cell wall organization"/>
    <property type="evidence" value="ECO:0007669"/>
    <property type="project" value="UniProtKB-KW"/>
</dbReference>
<keyword evidence="7" id="KW-0961">Cell wall biogenesis/degradation</keyword>
<evidence type="ECO:0008006" key="13">
    <source>
        <dbReference type="Google" id="ProtNLM"/>
    </source>
</evidence>
<dbReference type="Gene3D" id="2.160.20.10">
    <property type="entry name" value="Single-stranded right-handed beta-helix, Pectin lyase-like"/>
    <property type="match status" value="1"/>
</dbReference>
<evidence type="ECO:0000313" key="11">
    <source>
        <dbReference type="EMBL" id="KAG6406952.1"/>
    </source>
</evidence>
<sequence>MEQMHVITLAIFGVLLLPLSAYAAVYDVSKEGVQNRDITNALLKVWKRAVEAPTASKVLIPKGQWTLKQALLAGPNKAPIDFQVEGTVTAYSDPFDLPDKKGEWWIGMNYLHSLTVSGGGILDGNGKVAWTKNDCHKNTPCTSKRLPYNLSFNFINNSLIKDITIKDSKYFQSNCISSRNVTFQRIKISAPAESPNTDGIHIARSVNIKVLDSVIGTGDDCISFGDEIKDVLIKNVRCGPGHGISIGSLGKTNEEKDVTGITIDNCTFINTGNGVRIKTWPSTPSTLKVTDIKFTNLIMQNKASLVQISKLKIDNIKGTSATQDVLIFSCSSTKPCQDVHIGNIDLRFSGDPKLGGPTTQCQNVKYTSTGKQNPPLCVKTSAPKPLPK</sequence>
<evidence type="ECO:0000256" key="9">
    <source>
        <dbReference type="RuleBase" id="RU361169"/>
    </source>
</evidence>
<keyword evidence="3" id="KW-0134">Cell wall</keyword>
<evidence type="ECO:0000313" key="12">
    <source>
        <dbReference type="Proteomes" id="UP000298416"/>
    </source>
</evidence>
<keyword evidence="5 9" id="KW-0378">Hydrolase</keyword>
<dbReference type="PROSITE" id="PS00502">
    <property type="entry name" value="POLYGALACTURONASE"/>
    <property type="match status" value="1"/>
</dbReference>
<dbReference type="SMART" id="SM00710">
    <property type="entry name" value="PbH1"/>
    <property type="match status" value="4"/>
</dbReference>
<dbReference type="EMBL" id="PNBA02000011">
    <property type="protein sequence ID" value="KAG6406952.1"/>
    <property type="molecule type" value="Genomic_DNA"/>
</dbReference>
<comment type="subcellular location">
    <subcellularLocation>
        <location evidence="1">Secreted</location>
        <location evidence="1">Cell wall</location>
    </subcellularLocation>
</comment>
<dbReference type="InterPro" id="IPR012334">
    <property type="entry name" value="Pectin_lyas_fold"/>
</dbReference>
<evidence type="ECO:0000256" key="8">
    <source>
        <dbReference type="PROSITE-ProRule" id="PRU10052"/>
    </source>
</evidence>
<dbReference type="GO" id="GO:0005975">
    <property type="term" value="P:carbohydrate metabolic process"/>
    <property type="evidence" value="ECO:0007669"/>
    <property type="project" value="InterPro"/>
</dbReference>
<evidence type="ECO:0000256" key="7">
    <source>
        <dbReference type="ARBA" id="ARBA00023316"/>
    </source>
</evidence>
<dbReference type="GO" id="GO:0004650">
    <property type="term" value="F:polygalacturonase activity"/>
    <property type="evidence" value="ECO:0007669"/>
    <property type="project" value="InterPro"/>
</dbReference>
<dbReference type="InterPro" id="IPR006626">
    <property type="entry name" value="PbH1"/>
</dbReference>
<evidence type="ECO:0000256" key="5">
    <source>
        <dbReference type="ARBA" id="ARBA00022801"/>
    </source>
</evidence>
<feature type="active site" evidence="8">
    <location>
        <position position="242"/>
    </location>
</feature>
<keyword evidence="10" id="KW-0732">Signal</keyword>
<evidence type="ECO:0000256" key="4">
    <source>
        <dbReference type="ARBA" id="ARBA00022525"/>
    </source>
</evidence>
<evidence type="ECO:0000256" key="1">
    <source>
        <dbReference type="ARBA" id="ARBA00004191"/>
    </source>
</evidence>